<dbReference type="InterPro" id="IPR051564">
    <property type="entry name" value="LRR_receptor-like_kinase"/>
</dbReference>
<keyword evidence="2" id="KW-1185">Reference proteome</keyword>
<evidence type="ECO:0000313" key="1">
    <source>
        <dbReference type="EMBL" id="MCL7023861.1"/>
    </source>
</evidence>
<dbReference type="GO" id="GO:0016020">
    <property type="term" value="C:membrane"/>
    <property type="evidence" value="ECO:0007669"/>
    <property type="project" value="TreeGrafter"/>
</dbReference>
<protein>
    <submittedName>
        <fullName evidence="1">Uncharacterized protein</fullName>
    </submittedName>
</protein>
<organism evidence="1 2">
    <name type="scientific">Papaver nudicaule</name>
    <name type="common">Iceland poppy</name>
    <dbReference type="NCBI Taxonomy" id="74823"/>
    <lineage>
        <taxon>Eukaryota</taxon>
        <taxon>Viridiplantae</taxon>
        <taxon>Streptophyta</taxon>
        <taxon>Embryophyta</taxon>
        <taxon>Tracheophyta</taxon>
        <taxon>Spermatophyta</taxon>
        <taxon>Magnoliopsida</taxon>
        <taxon>Ranunculales</taxon>
        <taxon>Papaveraceae</taxon>
        <taxon>Papaveroideae</taxon>
        <taxon>Papaver</taxon>
    </lineage>
</organism>
<name>A0AA41RUN6_PAPNU</name>
<dbReference type="InterPro" id="IPR011009">
    <property type="entry name" value="Kinase-like_dom_sf"/>
</dbReference>
<comment type="caution">
    <text evidence="1">The sequence shown here is derived from an EMBL/GenBank/DDBJ whole genome shotgun (WGS) entry which is preliminary data.</text>
</comment>
<accession>A0AA41RUN6</accession>
<evidence type="ECO:0000313" key="2">
    <source>
        <dbReference type="Proteomes" id="UP001177140"/>
    </source>
</evidence>
<sequence>YAMGGKASIQGDIYSFGIVLLEMITGKRPTEDMFEEGINLHNFSKALLSEDRVMESVDQRLMIDGGEHGQETINNDGKLKECLYSVLEVGVACSVESPGERSDISDIVMELAVIRDVIQQVVVNEKNTQAVLELV</sequence>
<dbReference type="PANTHER" id="PTHR48055">
    <property type="entry name" value="LEUCINE-RICH REPEAT RECEPTOR PROTEIN KINASE EMS1"/>
    <property type="match status" value="1"/>
</dbReference>
<feature type="non-terminal residue" evidence="1">
    <location>
        <position position="1"/>
    </location>
</feature>
<dbReference type="SUPFAM" id="SSF56112">
    <property type="entry name" value="Protein kinase-like (PK-like)"/>
    <property type="match status" value="1"/>
</dbReference>
<reference evidence="1" key="1">
    <citation type="submission" date="2022-03" db="EMBL/GenBank/DDBJ databases">
        <title>A functionally conserved STORR gene fusion in Papaver species that diverged 16.8 million years ago.</title>
        <authorList>
            <person name="Catania T."/>
        </authorList>
    </citation>
    <scope>NUCLEOTIDE SEQUENCE</scope>
    <source>
        <strain evidence="1">S-191538</strain>
    </source>
</reference>
<proteinExistence type="predicted"/>
<dbReference type="AlphaFoldDB" id="A0AA41RUN6"/>
<dbReference type="PANTHER" id="PTHR48055:SF57">
    <property type="entry name" value="PROTEIN KINASE DOMAIN-CONTAINING PROTEIN"/>
    <property type="match status" value="1"/>
</dbReference>
<gene>
    <name evidence="1" type="ORF">MKW94_013461</name>
</gene>
<dbReference type="Proteomes" id="UP001177140">
    <property type="component" value="Unassembled WGS sequence"/>
</dbReference>
<dbReference type="Gene3D" id="1.10.510.10">
    <property type="entry name" value="Transferase(Phosphotransferase) domain 1"/>
    <property type="match status" value="1"/>
</dbReference>
<dbReference type="EMBL" id="JAJJMA010027327">
    <property type="protein sequence ID" value="MCL7023861.1"/>
    <property type="molecule type" value="Genomic_DNA"/>
</dbReference>